<evidence type="ECO:0000256" key="2">
    <source>
        <dbReference type="ARBA" id="ARBA00023015"/>
    </source>
</evidence>
<evidence type="ECO:0000259" key="5">
    <source>
        <dbReference type="Pfam" id="PF04542"/>
    </source>
</evidence>
<dbReference type="InterPro" id="IPR039425">
    <property type="entry name" value="RNA_pol_sigma-70-like"/>
</dbReference>
<dbReference type="InterPro" id="IPR013249">
    <property type="entry name" value="RNA_pol_sigma70_r4_t2"/>
</dbReference>
<gene>
    <name evidence="7" type="ORF">CWS20_16130</name>
</gene>
<evidence type="ECO:0000259" key="6">
    <source>
        <dbReference type="Pfam" id="PF08281"/>
    </source>
</evidence>
<dbReference type="GO" id="GO:0016987">
    <property type="term" value="F:sigma factor activity"/>
    <property type="evidence" value="ECO:0007669"/>
    <property type="project" value="UniProtKB-KW"/>
</dbReference>
<proteinExistence type="inferred from homology"/>
<dbReference type="PANTHER" id="PTHR43133:SF60">
    <property type="entry name" value="RNA POLYMERASE SIGMA FACTOR SIGV"/>
    <property type="match status" value="1"/>
</dbReference>
<comment type="similarity">
    <text evidence="1">Belongs to the sigma-70 factor family. ECF subfamily.</text>
</comment>
<dbReference type="InterPro" id="IPR013325">
    <property type="entry name" value="RNA_pol_sigma_r2"/>
</dbReference>
<dbReference type="Gene3D" id="1.10.1740.10">
    <property type="match status" value="1"/>
</dbReference>
<dbReference type="SUPFAM" id="SSF88659">
    <property type="entry name" value="Sigma3 and sigma4 domains of RNA polymerase sigma factors"/>
    <property type="match status" value="1"/>
</dbReference>
<dbReference type="InterPro" id="IPR007627">
    <property type="entry name" value="RNA_pol_sigma70_r2"/>
</dbReference>
<keyword evidence="2" id="KW-0805">Transcription regulation</keyword>
<dbReference type="NCBIfam" id="TIGR02937">
    <property type="entry name" value="sigma70-ECF"/>
    <property type="match status" value="1"/>
</dbReference>
<evidence type="ECO:0000256" key="3">
    <source>
        <dbReference type="ARBA" id="ARBA00023082"/>
    </source>
</evidence>
<comment type="caution">
    <text evidence="7">The sequence shown here is derived from an EMBL/GenBank/DDBJ whole genome shotgun (WGS) entry which is preliminary data.</text>
</comment>
<dbReference type="InterPro" id="IPR013324">
    <property type="entry name" value="RNA_pol_sigma_r3/r4-like"/>
</dbReference>
<reference evidence="7 8" key="1">
    <citation type="journal article" date="2010" name="Int. J. Syst. Evol. Microbiol.">
        <title>Bacillus horneckiae sp. nov., isolated from a spacecraft-assembly clean room.</title>
        <authorList>
            <person name="Vaishampayan P."/>
            <person name="Probst A."/>
            <person name="Krishnamurthi S."/>
            <person name="Ghosh S."/>
            <person name="Osman S."/>
            <person name="McDowall A."/>
            <person name="Ruckmani A."/>
            <person name="Mayilraj S."/>
            <person name="Venkateswaran K."/>
        </authorList>
    </citation>
    <scope>NUCLEOTIDE SEQUENCE [LARGE SCALE GENOMIC DNA]</scope>
    <source>
        <strain evidence="8">1PO1SC</strain>
    </source>
</reference>
<dbReference type="InterPro" id="IPR036388">
    <property type="entry name" value="WH-like_DNA-bd_sf"/>
</dbReference>
<dbReference type="CDD" id="cd06171">
    <property type="entry name" value="Sigma70_r4"/>
    <property type="match status" value="1"/>
</dbReference>
<evidence type="ECO:0000256" key="1">
    <source>
        <dbReference type="ARBA" id="ARBA00010641"/>
    </source>
</evidence>
<evidence type="ECO:0000313" key="7">
    <source>
        <dbReference type="EMBL" id="PKG27990.1"/>
    </source>
</evidence>
<dbReference type="AlphaFoldDB" id="A0A2N0ZEP9"/>
<dbReference type="Pfam" id="PF08281">
    <property type="entry name" value="Sigma70_r4_2"/>
    <property type="match status" value="1"/>
</dbReference>
<dbReference type="GO" id="GO:0003677">
    <property type="term" value="F:DNA binding"/>
    <property type="evidence" value="ECO:0007669"/>
    <property type="project" value="InterPro"/>
</dbReference>
<sequence length="169" mass="19766">MEWYDMYYEDIYRFILYMIGDQQVCEDFVHDTFVRAYSAMAGFKHQSNVKTWLFSIAKHIVLDEIRKRKRRSIFSLTNVFADIPSSENVEQTVQNRDEVRQILTEISKLKPNYRMVVILKNIEECSTKEIAAILNWSESKVRKTLSRATVALKKASGMKGGGQIEQITR</sequence>
<dbReference type="SUPFAM" id="SSF88946">
    <property type="entry name" value="Sigma2 domain of RNA polymerase sigma factors"/>
    <property type="match status" value="1"/>
</dbReference>
<dbReference type="Gene3D" id="1.10.10.10">
    <property type="entry name" value="Winged helix-like DNA-binding domain superfamily/Winged helix DNA-binding domain"/>
    <property type="match status" value="1"/>
</dbReference>
<dbReference type="EMBL" id="PISD01000034">
    <property type="protein sequence ID" value="PKG27990.1"/>
    <property type="molecule type" value="Genomic_DNA"/>
</dbReference>
<feature type="domain" description="RNA polymerase sigma-70 region 2" evidence="5">
    <location>
        <begin position="4"/>
        <end position="71"/>
    </location>
</feature>
<dbReference type="Proteomes" id="UP000233343">
    <property type="component" value="Unassembled WGS sequence"/>
</dbReference>
<organism evidence="7 8">
    <name type="scientific">Cytobacillus horneckiae</name>
    <dbReference type="NCBI Taxonomy" id="549687"/>
    <lineage>
        <taxon>Bacteria</taxon>
        <taxon>Bacillati</taxon>
        <taxon>Bacillota</taxon>
        <taxon>Bacilli</taxon>
        <taxon>Bacillales</taxon>
        <taxon>Bacillaceae</taxon>
        <taxon>Cytobacillus</taxon>
    </lineage>
</organism>
<keyword evidence="3" id="KW-0731">Sigma factor</keyword>
<keyword evidence="8" id="KW-1185">Reference proteome</keyword>
<protein>
    <submittedName>
        <fullName evidence="7">RNA polymerase sigma factor</fullName>
    </submittedName>
</protein>
<accession>A0A2N0ZEP9</accession>
<evidence type="ECO:0000256" key="4">
    <source>
        <dbReference type="ARBA" id="ARBA00023163"/>
    </source>
</evidence>
<keyword evidence="4" id="KW-0804">Transcription</keyword>
<dbReference type="InterPro" id="IPR014284">
    <property type="entry name" value="RNA_pol_sigma-70_dom"/>
</dbReference>
<name>A0A2N0ZEP9_9BACI</name>
<dbReference type="PANTHER" id="PTHR43133">
    <property type="entry name" value="RNA POLYMERASE ECF-TYPE SIGMA FACTO"/>
    <property type="match status" value="1"/>
</dbReference>
<evidence type="ECO:0000313" key="8">
    <source>
        <dbReference type="Proteomes" id="UP000233343"/>
    </source>
</evidence>
<feature type="domain" description="RNA polymerase sigma factor 70 region 4 type 2" evidence="6">
    <location>
        <begin position="100"/>
        <end position="148"/>
    </location>
</feature>
<dbReference type="GO" id="GO:0006352">
    <property type="term" value="P:DNA-templated transcription initiation"/>
    <property type="evidence" value="ECO:0007669"/>
    <property type="project" value="InterPro"/>
</dbReference>
<dbReference type="Pfam" id="PF04542">
    <property type="entry name" value="Sigma70_r2"/>
    <property type="match status" value="1"/>
</dbReference>